<name>A0A150MBC9_GEOSE</name>
<dbReference type="SUPFAM" id="SSF46785">
    <property type="entry name" value="Winged helix' DNA-binding domain"/>
    <property type="match status" value="1"/>
</dbReference>
<dbReference type="GO" id="GO:0003700">
    <property type="term" value="F:DNA-binding transcription factor activity"/>
    <property type="evidence" value="ECO:0007669"/>
    <property type="project" value="InterPro"/>
</dbReference>
<dbReference type="InterPro" id="IPR002481">
    <property type="entry name" value="FUR"/>
</dbReference>
<dbReference type="InterPro" id="IPR036390">
    <property type="entry name" value="WH_DNA-bd_sf"/>
</dbReference>
<organism evidence="1 2">
    <name type="scientific">Geobacillus stearothermophilus</name>
    <name type="common">Bacillus stearothermophilus</name>
    <dbReference type="NCBI Taxonomy" id="1422"/>
    <lineage>
        <taxon>Bacteria</taxon>
        <taxon>Bacillati</taxon>
        <taxon>Bacillota</taxon>
        <taxon>Bacilli</taxon>
        <taxon>Bacillales</taxon>
        <taxon>Anoxybacillaceae</taxon>
        <taxon>Geobacillus</taxon>
    </lineage>
</organism>
<dbReference type="PATRIC" id="fig|1422.18.peg.1408"/>
<reference evidence="1 2" key="1">
    <citation type="submission" date="2016-01" db="EMBL/GenBank/DDBJ databases">
        <title>Draft Genome Sequences of Seven Thermophilic Sporeformers Isolated from Foods.</title>
        <authorList>
            <person name="Berendsen E.M."/>
            <person name="Wells-Bennik M.H."/>
            <person name="Krawcyk A.O."/>
            <person name="De Jong A."/>
            <person name="Holsappel S."/>
            <person name="Eijlander R.T."/>
            <person name="Kuipers O.P."/>
        </authorList>
    </citation>
    <scope>NUCLEOTIDE SEQUENCE [LARGE SCALE GENOMIC DNA]</scope>
    <source>
        <strain evidence="1 2">B4109</strain>
    </source>
</reference>
<evidence type="ECO:0000313" key="2">
    <source>
        <dbReference type="Proteomes" id="UP000075424"/>
    </source>
</evidence>
<evidence type="ECO:0000313" key="1">
    <source>
        <dbReference type="EMBL" id="KYD21728.1"/>
    </source>
</evidence>
<sequence>MNVGEALRLMKEKGFKYTEKRKQMLELFAGRDKYLTAKEVLEALRPLIRA</sequence>
<dbReference type="Pfam" id="PF01475">
    <property type="entry name" value="FUR"/>
    <property type="match status" value="1"/>
</dbReference>
<dbReference type="AlphaFoldDB" id="A0A150MBC9"/>
<protein>
    <recommendedName>
        <fullName evidence="3">Transcriptional repressor</fullName>
    </recommendedName>
</protein>
<comment type="caution">
    <text evidence="1">The sequence shown here is derived from an EMBL/GenBank/DDBJ whole genome shotgun (WGS) entry which is preliminary data.</text>
</comment>
<gene>
    <name evidence="1" type="ORF">B4109_2053</name>
</gene>
<dbReference type="Proteomes" id="UP000075424">
    <property type="component" value="Unassembled WGS sequence"/>
</dbReference>
<dbReference type="InterPro" id="IPR036388">
    <property type="entry name" value="WH-like_DNA-bd_sf"/>
</dbReference>
<proteinExistence type="predicted"/>
<dbReference type="EMBL" id="LQYV01000132">
    <property type="protein sequence ID" value="KYD21728.1"/>
    <property type="molecule type" value="Genomic_DNA"/>
</dbReference>
<dbReference type="Gene3D" id="1.10.10.10">
    <property type="entry name" value="Winged helix-like DNA-binding domain superfamily/Winged helix DNA-binding domain"/>
    <property type="match status" value="1"/>
</dbReference>
<evidence type="ECO:0008006" key="3">
    <source>
        <dbReference type="Google" id="ProtNLM"/>
    </source>
</evidence>
<accession>A0A150MBC9</accession>